<protein>
    <recommendedName>
        <fullName evidence="1">Agglutinin C-terminal domain-containing protein</fullName>
    </recommendedName>
</protein>
<dbReference type="InterPro" id="IPR035992">
    <property type="entry name" value="Ricin_B-like_lectins"/>
</dbReference>
<evidence type="ECO:0000313" key="3">
    <source>
        <dbReference type="EMBL" id="KAG5163240.1"/>
    </source>
</evidence>
<dbReference type="EMBL" id="JAFIQS010000015">
    <property type="protein sequence ID" value="KAG5163240.1"/>
    <property type="molecule type" value="Genomic_DNA"/>
</dbReference>
<dbReference type="InterPro" id="IPR038765">
    <property type="entry name" value="Papain-like_cys_pep_sf"/>
</dbReference>
<accession>A0A8H7XL72</accession>
<evidence type="ECO:0000313" key="2">
    <source>
        <dbReference type="EMBL" id="KAG5161713.1"/>
    </source>
</evidence>
<dbReference type="EMBL" id="JAFIQS010000028">
    <property type="protein sequence ID" value="KAG5161713.1"/>
    <property type="molecule type" value="Genomic_DNA"/>
</dbReference>
<evidence type="ECO:0000259" key="1">
    <source>
        <dbReference type="Pfam" id="PF18021"/>
    </source>
</evidence>
<dbReference type="SUPFAM" id="SSF50370">
    <property type="entry name" value="Ricin B-like lectins"/>
    <property type="match status" value="1"/>
</dbReference>
<sequence length="201" mass="22887">MNVFLRRIQNVAGGTYLDLVNGWCAPGTQVHGWVGYATESQDWFLRRMSRTDGDLIDILAKDTHNASNFQGFRQDSLYIVLPKSVRQAIYVKSGLKNIKVKGQLFDIDDYVFVLKAEVAKWGLANLGADDFGILWGVMFGQKGTHCFAYNFYLNDNLDNLLFFDLETGEEKNSRRAVFIRLYGDTIFHTHWRTSSPTGPSK</sequence>
<dbReference type="AlphaFoldDB" id="A0A8H7XL72"/>
<reference evidence="2" key="1">
    <citation type="submission" date="2021-02" db="EMBL/GenBank/DDBJ databases">
        <title>Psilocybe cubensis genome.</title>
        <authorList>
            <person name="Mckernan K.J."/>
            <person name="Crawford S."/>
            <person name="Trippe A."/>
            <person name="Kane L.T."/>
            <person name="Mclaughlin S."/>
        </authorList>
    </citation>
    <scope>NUCLEOTIDE SEQUENCE [LARGE SCALE GENOMIC DNA]</scope>
    <source>
        <strain evidence="2">MGC-MH-2018</strain>
    </source>
</reference>
<comment type="caution">
    <text evidence="2">The sequence shown here is derived from an EMBL/GenBank/DDBJ whole genome shotgun (WGS) entry which is preliminary data.</text>
</comment>
<dbReference type="SUPFAM" id="SSF54001">
    <property type="entry name" value="Cysteine proteinases"/>
    <property type="match status" value="1"/>
</dbReference>
<dbReference type="Gene3D" id="3.30.460.70">
    <property type="match status" value="1"/>
</dbReference>
<gene>
    <name evidence="3" type="ORF">JR316_011584</name>
    <name evidence="2" type="ORF">JR316_013427</name>
</gene>
<dbReference type="InterPro" id="IPR040600">
    <property type="entry name" value="Agglutinin_C"/>
</dbReference>
<proteinExistence type="predicted"/>
<dbReference type="Pfam" id="PF18021">
    <property type="entry name" value="Agglutinin_C"/>
    <property type="match status" value="1"/>
</dbReference>
<feature type="domain" description="Agglutinin C-terminal" evidence="1">
    <location>
        <begin position="78"/>
        <end position="169"/>
    </location>
</feature>
<organism evidence="2">
    <name type="scientific">Psilocybe cubensis</name>
    <name type="common">Psychedelic mushroom</name>
    <name type="synonym">Stropharia cubensis</name>
    <dbReference type="NCBI Taxonomy" id="181762"/>
    <lineage>
        <taxon>Eukaryota</taxon>
        <taxon>Fungi</taxon>
        <taxon>Dikarya</taxon>
        <taxon>Basidiomycota</taxon>
        <taxon>Agaricomycotina</taxon>
        <taxon>Agaricomycetes</taxon>
        <taxon>Agaricomycetidae</taxon>
        <taxon>Agaricales</taxon>
        <taxon>Agaricineae</taxon>
        <taxon>Strophariaceae</taxon>
        <taxon>Psilocybe</taxon>
    </lineage>
</organism>
<name>A0A8H7XL72_PSICU</name>